<gene>
    <name evidence="2" type="ORF">AJ79_08318</name>
</gene>
<protein>
    <recommendedName>
        <fullName evidence="1">N-acetyltransferase domain-containing protein</fullName>
    </recommendedName>
</protein>
<dbReference type="Gene3D" id="3.40.630.30">
    <property type="match status" value="1"/>
</dbReference>
<dbReference type="PROSITE" id="PS51186">
    <property type="entry name" value="GNAT"/>
    <property type="match status" value="1"/>
</dbReference>
<dbReference type="CDD" id="cd04301">
    <property type="entry name" value="NAT_SF"/>
    <property type="match status" value="1"/>
</dbReference>
<dbReference type="InterPro" id="IPR051531">
    <property type="entry name" value="N-acetyltransferase"/>
</dbReference>
<dbReference type="PANTHER" id="PTHR43792">
    <property type="entry name" value="GNAT FAMILY, PUTATIVE (AFU_ORTHOLOGUE AFUA_3G00765)-RELATED-RELATED"/>
    <property type="match status" value="1"/>
</dbReference>
<keyword evidence="3" id="KW-1185">Reference proteome</keyword>
<dbReference type="InterPro" id="IPR000182">
    <property type="entry name" value="GNAT_dom"/>
</dbReference>
<name>A0A2B7WU19_9EURO</name>
<evidence type="ECO:0000313" key="2">
    <source>
        <dbReference type="EMBL" id="PGH00047.1"/>
    </source>
</evidence>
<dbReference type="SUPFAM" id="SSF55729">
    <property type="entry name" value="Acyl-CoA N-acyltransferases (Nat)"/>
    <property type="match status" value="1"/>
</dbReference>
<organism evidence="2 3">
    <name type="scientific">Helicocarpus griseus UAMH5409</name>
    <dbReference type="NCBI Taxonomy" id="1447875"/>
    <lineage>
        <taxon>Eukaryota</taxon>
        <taxon>Fungi</taxon>
        <taxon>Dikarya</taxon>
        <taxon>Ascomycota</taxon>
        <taxon>Pezizomycotina</taxon>
        <taxon>Eurotiomycetes</taxon>
        <taxon>Eurotiomycetidae</taxon>
        <taxon>Onygenales</taxon>
        <taxon>Ajellomycetaceae</taxon>
        <taxon>Helicocarpus</taxon>
    </lineage>
</organism>
<proteinExistence type="predicted"/>
<dbReference type="Proteomes" id="UP000223968">
    <property type="component" value="Unassembled WGS sequence"/>
</dbReference>
<dbReference type="PANTHER" id="PTHR43792:SF1">
    <property type="entry name" value="N-ACETYLTRANSFERASE DOMAIN-CONTAINING PROTEIN"/>
    <property type="match status" value="1"/>
</dbReference>
<sequence length="216" mass="24748">MNDENEGQMAAEEKNKPSFSKPAFHVRTKRLFMKTLDVEADADYIFAIRSRMDVMKWSSTRKPDADVAATKENLLNFELKGALGLSVFETSNPTRAIGIIGFYRRENGFELGYLIHPDFWGRGYATEGVRAAIDLWWDFIVVHRQIDDDKEALEKDIVLDAITDAHNLGSNRVLERCGFAKVKEEADKLGPCFLWELRRKKATADWIHDIHDPDVD</sequence>
<evidence type="ECO:0000313" key="3">
    <source>
        <dbReference type="Proteomes" id="UP000223968"/>
    </source>
</evidence>
<evidence type="ECO:0000259" key="1">
    <source>
        <dbReference type="PROSITE" id="PS51186"/>
    </source>
</evidence>
<dbReference type="EMBL" id="PDNB01000192">
    <property type="protein sequence ID" value="PGH00047.1"/>
    <property type="molecule type" value="Genomic_DNA"/>
</dbReference>
<dbReference type="Pfam" id="PF13302">
    <property type="entry name" value="Acetyltransf_3"/>
    <property type="match status" value="1"/>
</dbReference>
<comment type="caution">
    <text evidence="2">The sequence shown here is derived from an EMBL/GenBank/DDBJ whole genome shotgun (WGS) entry which is preliminary data.</text>
</comment>
<dbReference type="GO" id="GO:0016747">
    <property type="term" value="F:acyltransferase activity, transferring groups other than amino-acyl groups"/>
    <property type="evidence" value="ECO:0007669"/>
    <property type="project" value="InterPro"/>
</dbReference>
<dbReference type="AlphaFoldDB" id="A0A2B7WU19"/>
<dbReference type="InterPro" id="IPR016181">
    <property type="entry name" value="Acyl_CoA_acyltransferase"/>
</dbReference>
<dbReference type="OrthoDB" id="4072826at2759"/>
<feature type="domain" description="N-acetyltransferase" evidence="1">
    <location>
        <begin position="33"/>
        <end position="200"/>
    </location>
</feature>
<reference evidence="2 3" key="1">
    <citation type="submission" date="2017-10" db="EMBL/GenBank/DDBJ databases">
        <title>Comparative genomics in systemic dimorphic fungi from Ajellomycetaceae.</title>
        <authorList>
            <person name="Munoz J.F."/>
            <person name="Mcewen J.G."/>
            <person name="Clay O.K."/>
            <person name="Cuomo C.A."/>
        </authorList>
    </citation>
    <scope>NUCLEOTIDE SEQUENCE [LARGE SCALE GENOMIC DNA]</scope>
    <source>
        <strain evidence="2 3">UAMH5409</strain>
    </source>
</reference>
<accession>A0A2B7WU19</accession>